<dbReference type="Pfam" id="PF00356">
    <property type="entry name" value="LacI"/>
    <property type="match status" value="1"/>
</dbReference>
<dbReference type="SUPFAM" id="SSF53822">
    <property type="entry name" value="Periplasmic binding protein-like I"/>
    <property type="match status" value="1"/>
</dbReference>
<dbReference type="InterPro" id="IPR046335">
    <property type="entry name" value="LacI/GalR-like_sensor"/>
</dbReference>
<evidence type="ECO:0000256" key="2">
    <source>
        <dbReference type="ARBA" id="ARBA00023125"/>
    </source>
</evidence>
<dbReference type="CDD" id="cd01392">
    <property type="entry name" value="HTH_LacI"/>
    <property type="match status" value="1"/>
</dbReference>
<dbReference type="EMBL" id="FQTU01000014">
    <property type="protein sequence ID" value="SHF10650.1"/>
    <property type="molecule type" value="Genomic_DNA"/>
</dbReference>
<keyword evidence="1" id="KW-0805">Transcription regulation</keyword>
<evidence type="ECO:0000259" key="4">
    <source>
        <dbReference type="PROSITE" id="PS50932"/>
    </source>
</evidence>
<dbReference type="PROSITE" id="PS50932">
    <property type="entry name" value="HTH_LACI_2"/>
    <property type="match status" value="1"/>
</dbReference>
<dbReference type="InterPro" id="IPR010982">
    <property type="entry name" value="Lambda_DNA-bd_dom_sf"/>
</dbReference>
<keyword evidence="2" id="KW-0238">DNA-binding</keyword>
<evidence type="ECO:0000313" key="6">
    <source>
        <dbReference type="Proteomes" id="UP000184251"/>
    </source>
</evidence>
<dbReference type="Pfam" id="PF13377">
    <property type="entry name" value="Peripla_BP_3"/>
    <property type="match status" value="1"/>
</dbReference>
<dbReference type="STRING" id="1120975.SAMN02746064_01904"/>
<dbReference type="CDD" id="cd06267">
    <property type="entry name" value="PBP1_LacI_sugar_binding-like"/>
    <property type="match status" value="1"/>
</dbReference>
<accession>A0A1M4YY36</accession>
<evidence type="ECO:0000256" key="1">
    <source>
        <dbReference type="ARBA" id="ARBA00023015"/>
    </source>
</evidence>
<reference evidence="5 6" key="1">
    <citation type="submission" date="2016-11" db="EMBL/GenBank/DDBJ databases">
        <authorList>
            <person name="Jaros S."/>
            <person name="Januszkiewicz K."/>
            <person name="Wedrychowicz H."/>
        </authorList>
    </citation>
    <scope>NUCLEOTIDE SEQUENCE [LARGE SCALE GENOMIC DNA]</scope>
    <source>
        <strain evidence="5 6">DSM 14828</strain>
    </source>
</reference>
<proteinExistence type="predicted"/>
<dbReference type="PROSITE" id="PS00356">
    <property type="entry name" value="HTH_LACI_1"/>
    <property type="match status" value="1"/>
</dbReference>
<evidence type="ECO:0000313" key="5">
    <source>
        <dbReference type="EMBL" id="SHF10650.1"/>
    </source>
</evidence>
<dbReference type="PANTHER" id="PTHR30146">
    <property type="entry name" value="LACI-RELATED TRANSCRIPTIONAL REPRESSOR"/>
    <property type="match status" value="1"/>
</dbReference>
<dbReference type="InterPro" id="IPR028082">
    <property type="entry name" value="Peripla_BP_I"/>
</dbReference>
<evidence type="ECO:0000256" key="3">
    <source>
        <dbReference type="ARBA" id="ARBA00023163"/>
    </source>
</evidence>
<dbReference type="PANTHER" id="PTHR30146:SF149">
    <property type="entry name" value="HTH-TYPE TRANSCRIPTIONAL REGULATOR EBGR"/>
    <property type="match status" value="1"/>
</dbReference>
<dbReference type="PRINTS" id="PR00036">
    <property type="entry name" value="HTHLACI"/>
</dbReference>
<dbReference type="Gene3D" id="3.40.50.2300">
    <property type="match status" value="2"/>
</dbReference>
<sequence length="336" mass="37738">MNVKIKDVAREANVSVATVSRVLNNIPLVNDETKKRVLDAIERTGYKPNAIARSLKMQKTNTFGIMIPDISLPYYTQVVRGVEDVCNIYDYNIILCNTDSEPSKEEKYFDVFMEKQCDGILYIGKGLKQNLVNKIDSSRVPVVLGAVSDVMGRYHSVAINNEQASFDVTKYLIENGHESIAFFSDEDEASFVAQERKKGFVRALKKYNIKENPIFELKGKYSIKGGYDLMDELLTNAELPTALVALNDEMALGAIRKLEDAGYKVPDDMSVVGFNNFQISEWFKPGITTVAQPMYDIGAISARMLIKILNNSKPEEKAVTVPHELIIRDSVRSIKE</sequence>
<dbReference type="OrthoDB" id="1776574at2"/>
<dbReference type="Gene3D" id="1.10.260.40">
    <property type="entry name" value="lambda repressor-like DNA-binding domains"/>
    <property type="match status" value="1"/>
</dbReference>
<organism evidence="5 6">
    <name type="scientific">Alkalibacter saccharofermentans DSM 14828</name>
    <dbReference type="NCBI Taxonomy" id="1120975"/>
    <lineage>
        <taxon>Bacteria</taxon>
        <taxon>Bacillati</taxon>
        <taxon>Bacillota</taxon>
        <taxon>Clostridia</taxon>
        <taxon>Eubacteriales</taxon>
        <taxon>Eubacteriaceae</taxon>
        <taxon>Alkalibacter</taxon>
    </lineage>
</organism>
<dbReference type="GO" id="GO:0003700">
    <property type="term" value="F:DNA-binding transcription factor activity"/>
    <property type="evidence" value="ECO:0007669"/>
    <property type="project" value="TreeGrafter"/>
</dbReference>
<dbReference type="InterPro" id="IPR000843">
    <property type="entry name" value="HTH_LacI"/>
</dbReference>
<dbReference type="Proteomes" id="UP000184251">
    <property type="component" value="Unassembled WGS sequence"/>
</dbReference>
<feature type="domain" description="HTH lacI-type" evidence="4">
    <location>
        <begin position="3"/>
        <end position="57"/>
    </location>
</feature>
<dbReference type="SUPFAM" id="SSF47413">
    <property type="entry name" value="lambda repressor-like DNA-binding domains"/>
    <property type="match status" value="1"/>
</dbReference>
<dbReference type="GO" id="GO:0000976">
    <property type="term" value="F:transcription cis-regulatory region binding"/>
    <property type="evidence" value="ECO:0007669"/>
    <property type="project" value="TreeGrafter"/>
</dbReference>
<gene>
    <name evidence="5" type="ORF">SAMN02746064_01904</name>
</gene>
<name>A0A1M4YY36_9FIRM</name>
<dbReference type="RefSeq" id="WP_073271393.1">
    <property type="nucleotide sequence ID" value="NZ_FQTU01000014.1"/>
</dbReference>
<keyword evidence="6" id="KW-1185">Reference proteome</keyword>
<dbReference type="SMART" id="SM00354">
    <property type="entry name" value="HTH_LACI"/>
    <property type="match status" value="1"/>
</dbReference>
<keyword evidence="3" id="KW-0804">Transcription</keyword>
<protein>
    <submittedName>
        <fullName evidence="5">Transcriptional regulator, LacI family</fullName>
    </submittedName>
</protein>
<dbReference type="AlphaFoldDB" id="A0A1M4YY36"/>